<dbReference type="AlphaFoldDB" id="A0A0A9C8L6"/>
<dbReference type="EMBL" id="GBRH01227082">
    <property type="protein sequence ID" value="JAD70813.1"/>
    <property type="molecule type" value="Transcribed_RNA"/>
</dbReference>
<evidence type="ECO:0000313" key="2">
    <source>
        <dbReference type="EMBL" id="JAD70813.1"/>
    </source>
</evidence>
<organism evidence="2">
    <name type="scientific">Arundo donax</name>
    <name type="common">Giant reed</name>
    <name type="synonym">Donax arundinaceus</name>
    <dbReference type="NCBI Taxonomy" id="35708"/>
    <lineage>
        <taxon>Eukaryota</taxon>
        <taxon>Viridiplantae</taxon>
        <taxon>Streptophyta</taxon>
        <taxon>Embryophyta</taxon>
        <taxon>Tracheophyta</taxon>
        <taxon>Spermatophyta</taxon>
        <taxon>Magnoliopsida</taxon>
        <taxon>Liliopsida</taxon>
        <taxon>Poales</taxon>
        <taxon>Poaceae</taxon>
        <taxon>PACMAD clade</taxon>
        <taxon>Arundinoideae</taxon>
        <taxon>Arundineae</taxon>
        <taxon>Arundo</taxon>
    </lineage>
</organism>
<accession>A0A0A9C8L6</accession>
<feature type="transmembrane region" description="Helical" evidence="1">
    <location>
        <begin position="12"/>
        <end position="34"/>
    </location>
</feature>
<evidence type="ECO:0000256" key="1">
    <source>
        <dbReference type="SAM" id="Phobius"/>
    </source>
</evidence>
<reference evidence="2" key="1">
    <citation type="submission" date="2014-09" db="EMBL/GenBank/DDBJ databases">
        <authorList>
            <person name="Magalhaes I.L.F."/>
            <person name="Oliveira U."/>
            <person name="Santos F.R."/>
            <person name="Vidigal T.H.D.A."/>
            <person name="Brescovit A.D."/>
            <person name="Santos A.J."/>
        </authorList>
    </citation>
    <scope>NUCLEOTIDE SEQUENCE</scope>
    <source>
        <tissue evidence="2">Shoot tissue taken approximately 20 cm above the soil surface</tissue>
    </source>
</reference>
<keyword evidence="1" id="KW-0812">Transmembrane</keyword>
<reference evidence="2" key="2">
    <citation type="journal article" date="2015" name="Data Brief">
        <title>Shoot transcriptome of the giant reed, Arundo donax.</title>
        <authorList>
            <person name="Barrero R.A."/>
            <person name="Guerrero F.D."/>
            <person name="Moolhuijzen P."/>
            <person name="Goolsby J.A."/>
            <person name="Tidwell J."/>
            <person name="Bellgard S.E."/>
            <person name="Bellgard M.I."/>
        </authorList>
    </citation>
    <scope>NUCLEOTIDE SEQUENCE</scope>
    <source>
        <tissue evidence="2">Shoot tissue taken approximately 20 cm above the soil surface</tissue>
    </source>
</reference>
<name>A0A0A9C8L6_ARUDO</name>
<proteinExistence type="predicted"/>
<protein>
    <submittedName>
        <fullName evidence="2">Uncharacterized protein</fullName>
    </submittedName>
</protein>
<keyword evidence="1" id="KW-0472">Membrane</keyword>
<sequence>MMKCYIFFRSTTTVPIITFEFKMTIFTLMSYVGYSPP</sequence>
<keyword evidence="1" id="KW-1133">Transmembrane helix</keyword>